<dbReference type="SUPFAM" id="SSF82771">
    <property type="entry name" value="GIY-YIG endonuclease"/>
    <property type="match status" value="1"/>
</dbReference>
<evidence type="ECO:0000313" key="4">
    <source>
        <dbReference type="Proteomes" id="UP001515480"/>
    </source>
</evidence>
<dbReference type="PROSITE" id="PS50164">
    <property type="entry name" value="GIY_YIG"/>
    <property type="match status" value="1"/>
</dbReference>
<feature type="domain" description="GIY-YIG" evidence="2">
    <location>
        <begin position="5"/>
        <end position="87"/>
    </location>
</feature>
<dbReference type="InterPro" id="IPR050381">
    <property type="entry name" value="SLX1_endonuclease"/>
</dbReference>
<sequence>MARQPICCCYLLRSLRSDAKGRTYIGFTLTPWRRLRQHNGEVMGGAKHTSRARPWEMLLFVYGFSSKVKALQFEWAWQHPTASRHLKGSLGDIRVTKSSFSAALRLQVLALLMETDDFADERLGIHFLRGHWAPLSGLSTGPVERADHLKLESLWRQHVATGGVGMEAKVSVGCPEAAGVIQRAAKRCAAYNDGSHDTEPIETDLGSESEESEDGDAPVGEKLTSIFVGSDDSDSLSEAFDVCSLSSAEETCPLDSSVFLCPEESDTECES</sequence>
<evidence type="ECO:0000256" key="1">
    <source>
        <dbReference type="SAM" id="MobiDB-lite"/>
    </source>
</evidence>
<dbReference type="PANTHER" id="PTHR20208">
    <property type="entry name" value="STRUCTURE-SPECIFIC ENDONUCLEASE SUBUNIT SLX1"/>
    <property type="match status" value="1"/>
</dbReference>
<evidence type="ECO:0000259" key="2">
    <source>
        <dbReference type="PROSITE" id="PS50164"/>
    </source>
</evidence>
<dbReference type="Pfam" id="PF01541">
    <property type="entry name" value="GIY-YIG"/>
    <property type="match status" value="1"/>
</dbReference>
<feature type="compositionally biased region" description="Acidic residues" evidence="1">
    <location>
        <begin position="200"/>
        <end position="216"/>
    </location>
</feature>
<name>A0AB34IGC5_PRYPA</name>
<dbReference type="InterPro" id="IPR000305">
    <property type="entry name" value="GIY-YIG_endonuc"/>
</dbReference>
<dbReference type="InterPro" id="IPR035901">
    <property type="entry name" value="GIY-YIG_endonuc_sf"/>
</dbReference>
<comment type="caution">
    <text evidence="3">The sequence shown here is derived from an EMBL/GenBank/DDBJ whole genome shotgun (WGS) entry which is preliminary data.</text>
</comment>
<keyword evidence="4" id="KW-1185">Reference proteome</keyword>
<protein>
    <recommendedName>
        <fullName evidence="2">GIY-YIG domain-containing protein</fullName>
    </recommendedName>
</protein>
<accession>A0AB34IGC5</accession>
<proteinExistence type="predicted"/>
<evidence type="ECO:0000313" key="3">
    <source>
        <dbReference type="EMBL" id="KAL1499398.1"/>
    </source>
</evidence>
<dbReference type="Proteomes" id="UP001515480">
    <property type="component" value="Unassembled WGS sequence"/>
</dbReference>
<gene>
    <name evidence="3" type="ORF">AB1Y20_011604</name>
</gene>
<organism evidence="3 4">
    <name type="scientific">Prymnesium parvum</name>
    <name type="common">Toxic golden alga</name>
    <dbReference type="NCBI Taxonomy" id="97485"/>
    <lineage>
        <taxon>Eukaryota</taxon>
        <taxon>Haptista</taxon>
        <taxon>Haptophyta</taxon>
        <taxon>Prymnesiophyceae</taxon>
        <taxon>Prymnesiales</taxon>
        <taxon>Prymnesiaceae</taxon>
        <taxon>Prymnesium</taxon>
    </lineage>
</organism>
<dbReference type="AlphaFoldDB" id="A0AB34IGC5"/>
<dbReference type="EMBL" id="JBGBPQ010000025">
    <property type="protein sequence ID" value="KAL1499398.1"/>
    <property type="molecule type" value="Genomic_DNA"/>
</dbReference>
<feature type="region of interest" description="Disordered" evidence="1">
    <location>
        <begin position="192"/>
        <end position="234"/>
    </location>
</feature>
<dbReference type="CDD" id="cd10455">
    <property type="entry name" value="GIY-YIG_SLX1"/>
    <property type="match status" value="1"/>
</dbReference>
<dbReference type="Gene3D" id="3.40.1440.10">
    <property type="entry name" value="GIY-YIG endonuclease"/>
    <property type="match status" value="1"/>
</dbReference>
<reference evidence="3 4" key="1">
    <citation type="journal article" date="2024" name="Science">
        <title>Giant polyketide synthase enzymes in the biosynthesis of giant marine polyether toxins.</title>
        <authorList>
            <person name="Fallon T.R."/>
            <person name="Shende V.V."/>
            <person name="Wierzbicki I.H."/>
            <person name="Pendleton A.L."/>
            <person name="Watervoot N.F."/>
            <person name="Auber R.P."/>
            <person name="Gonzalez D.J."/>
            <person name="Wisecaver J.H."/>
            <person name="Moore B.S."/>
        </authorList>
    </citation>
    <scope>NUCLEOTIDE SEQUENCE [LARGE SCALE GENOMIC DNA]</scope>
    <source>
        <strain evidence="3 4">12B1</strain>
    </source>
</reference>